<dbReference type="Proteomes" id="UP000319103">
    <property type="component" value="Unassembled WGS sequence"/>
</dbReference>
<feature type="compositionally biased region" description="Low complexity" evidence="1">
    <location>
        <begin position="394"/>
        <end position="407"/>
    </location>
</feature>
<name>A0A540WBN1_9ACTN</name>
<dbReference type="Pfam" id="PF05593">
    <property type="entry name" value="RHS_repeat"/>
    <property type="match status" value="7"/>
</dbReference>
<dbReference type="PANTHER" id="PTHR32305">
    <property type="match status" value="1"/>
</dbReference>
<feature type="region of interest" description="Disordered" evidence="1">
    <location>
        <begin position="394"/>
        <end position="429"/>
    </location>
</feature>
<dbReference type="InterPro" id="IPR022385">
    <property type="entry name" value="Rhs_assc_core"/>
</dbReference>
<feature type="domain" description="DUF6531" evidence="2">
    <location>
        <begin position="432"/>
        <end position="504"/>
    </location>
</feature>
<dbReference type="PANTHER" id="PTHR32305:SF15">
    <property type="entry name" value="PROTEIN RHSA-RELATED"/>
    <property type="match status" value="1"/>
</dbReference>
<dbReference type="InterPro" id="IPR049082">
    <property type="entry name" value="T7SS_signal"/>
</dbReference>
<dbReference type="InterPro" id="IPR006530">
    <property type="entry name" value="YD"/>
</dbReference>
<keyword evidence="5" id="KW-1185">Reference proteome</keyword>
<feature type="domain" description="Putative T7SS secretion signal" evidence="3">
    <location>
        <begin position="12"/>
        <end position="262"/>
    </location>
</feature>
<evidence type="ECO:0000259" key="2">
    <source>
        <dbReference type="Pfam" id="PF20148"/>
    </source>
</evidence>
<evidence type="ECO:0000256" key="1">
    <source>
        <dbReference type="SAM" id="MobiDB-lite"/>
    </source>
</evidence>
<reference evidence="4 5" key="1">
    <citation type="submission" date="2019-06" db="EMBL/GenBank/DDBJ databases">
        <title>Description of Kitasatospora acidophila sp. nov. isolated from pine grove soil, and reclassification of Streptomyces novaecaesareae to Kitasatospora novaeceasareae comb. nov.</title>
        <authorList>
            <person name="Kim M.J."/>
        </authorList>
    </citation>
    <scope>NUCLEOTIDE SEQUENCE [LARGE SCALE GENOMIC DNA]</scope>
    <source>
        <strain evidence="4 5">MMS16-CNU292</strain>
    </source>
</reference>
<dbReference type="RefSeq" id="WP_141636838.1">
    <property type="nucleotide sequence ID" value="NZ_VIGB01000003.1"/>
</dbReference>
<comment type="caution">
    <text evidence="4">The sequence shown here is derived from an EMBL/GenBank/DDBJ whole genome shotgun (WGS) entry which is preliminary data.</text>
</comment>
<feature type="region of interest" description="Disordered" evidence="1">
    <location>
        <begin position="198"/>
        <end position="225"/>
    </location>
</feature>
<evidence type="ECO:0000313" key="4">
    <source>
        <dbReference type="EMBL" id="TQF06406.1"/>
    </source>
</evidence>
<dbReference type="InterPro" id="IPR031325">
    <property type="entry name" value="RHS_repeat"/>
</dbReference>
<dbReference type="OrthoDB" id="4981820at2"/>
<dbReference type="InterPro" id="IPR050708">
    <property type="entry name" value="T6SS_VgrG/RHS"/>
</dbReference>
<dbReference type="EMBL" id="VIGB01000003">
    <property type="protein sequence ID" value="TQF06406.1"/>
    <property type="molecule type" value="Genomic_DNA"/>
</dbReference>
<organism evidence="4 5">
    <name type="scientific">Kitasatospora acidiphila</name>
    <dbReference type="NCBI Taxonomy" id="2567942"/>
    <lineage>
        <taxon>Bacteria</taxon>
        <taxon>Bacillati</taxon>
        <taxon>Actinomycetota</taxon>
        <taxon>Actinomycetes</taxon>
        <taxon>Kitasatosporales</taxon>
        <taxon>Streptomycetaceae</taxon>
        <taxon>Kitasatospora</taxon>
    </lineage>
</organism>
<accession>A0A540WBN1</accession>
<dbReference type="Gene3D" id="2.180.10.10">
    <property type="entry name" value="RHS repeat-associated core"/>
    <property type="match status" value="3"/>
</dbReference>
<proteinExistence type="predicted"/>
<dbReference type="Pfam" id="PF21725">
    <property type="entry name" value="T7SS_signal"/>
    <property type="match status" value="1"/>
</dbReference>
<evidence type="ECO:0000313" key="5">
    <source>
        <dbReference type="Proteomes" id="UP000319103"/>
    </source>
</evidence>
<sequence>MGLLDSVGNDLNDLYKDGKKAAGGAVERGTHLVGDGLDAVGLHDAAHTVDNYGDKIADKLGAQIPELQLGQTDDPKQLVHGDTKAIGESATHLQVFHDAFESTGSGLRAMDSDHWQGQAAEAFRAKFTPHPAQWFAAADACDAAAKALDQYAQTVSWAQDQAKQAIDAYNAAKAAQKQAQDAYNTSVDTYNKALKTYDDATKSNNPNPGPKPTDPGTFKDPTGDQFTHAQDLLNGARSARDTAAATAAAALKTAMDAAPPEPSMAERLKLDASDLVQGENVARDHFGGGIIKGAAGIGDFIRGMNPTDIYNITHPATYIDHVNQVAAGLIKTSNHPTQLLSSVVGSGWGSDPFEAAGNLTTNLAFGAVTGGGGDVAAAGTDIAGNTARDAAENAGANAAKDGAENAGGTAGRDAVKDPNVPGRGKDDRVCDGDPIDMATGHMTLSQTDAHLAGVLPLLFTRTHDSHYRAGRWMGPTWACTMDERLEIDAEGVVLLQGDGIALAYPHPAPGAPTLPSTGARWPLALTSEGLYTVTDPISGRIRTFRRDPVHPALAPIDTIVDRAGHCLTFDYDYDGAPVGIRHSAGYHLEVDVTDSRITALRTAGLELVRYGYTDGHLTEVTNSSGLPLRFEYDDLGRMTAWIDRNDSRYDYVYDDQDRCISQGGSGGHLCWHYDYQPGLTIVTNSLGAVQRYEINELHQVTASTDALGHATRFARDRFHRLIEVVDPLGHATRFEYDELGNVTTVVRPDGAQSSSVYGPLGLATCVVDPDGSVWRRSYDDRGNCTALIDPTGLVTRFSYDAAGHLAAVTDSLGHRTSTRCDAAGLVVEAGDKLSGVTRFQRDEFGRPIAVSDPLGNTTKLVWSIEGRLISRTAPDGATEEWTYDPEGNVVARRDQLGGVTVMGYTDFDLLASRTTPDGARYTFEYDAELRLVEVTSPLGLKWHYRYDVAGRLTAETDFDGRTQVYSYFADGRIQSRTNAVRETVAYTYDAVGRVATKDVQGAVTSYAYDLMGRLVSAVSSGVELIRDYDRLGRLTAETVNGRTLAIERDQIGRRRVRRTPSGVTSNWGFDATGALKTLTTAGRTMKFTRDAAGREICRELGNDVSLAQSWDSSSRLTGQVLSSRSDADVNGLSALLQREYSYQADGSLVGITDQSSGTLRFILDPIGRITSVRGSMGVEEYAYDGSGNLTATGRVGPTGPGSAVPGEFSYQGTRVRQAGNLHFEYDAQGRVVRRRRKRVSRKSDVWHYTWDAEDRLTSVVTPDGQRWRYLYDPFGRRIAKQRTDDDMSVVEWTDFTWDGSSLIEQVANSPALPGPYTMTWEYDGLRPLAQLEMIIGDSEEQDRQHYFAFVTDLVGTPTHLVDPAVSKAWSARTSLWGDTTWPADGATSTPLRFPGQYYDPETQLHYNFHRYYDPATAHYLTNDPLGLRAAPNTRAYVHNPTTWADPLGLAPDDCPITPTTNGGSWDPAEAPYLYRGVPYADGTDPIAWQRAYENALQGRAEPNGTNMDVQRHVGGNTEDSGYTSWSTDYEDVALDYSREGNGPGVVLRIPNADGTGYFRVPGVNYVEDYASELEVTIGGTVPDAEISVNGGPWTRLER</sequence>
<dbReference type="NCBIfam" id="TIGR03696">
    <property type="entry name" value="Rhs_assc_core"/>
    <property type="match status" value="1"/>
</dbReference>
<evidence type="ECO:0000259" key="3">
    <source>
        <dbReference type="Pfam" id="PF21725"/>
    </source>
</evidence>
<dbReference type="NCBIfam" id="TIGR01643">
    <property type="entry name" value="YD_repeat_2x"/>
    <property type="match status" value="7"/>
</dbReference>
<dbReference type="Pfam" id="PF20148">
    <property type="entry name" value="DUF6531"/>
    <property type="match status" value="1"/>
</dbReference>
<gene>
    <name evidence="4" type="ORF">E6W39_34605</name>
</gene>
<protein>
    <submittedName>
        <fullName evidence="4">RHS repeat protein</fullName>
    </submittedName>
</protein>
<dbReference type="InterPro" id="IPR045351">
    <property type="entry name" value="DUF6531"/>
</dbReference>